<evidence type="ECO:0000313" key="1">
    <source>
        <dbReference type="EMBL" id="KHN76749.1"/>
    </source>
</evidence>
<name>A0A0B2V5I6_TOXCA</name>
<gene>
    <name evidence="1" type="ORF">Tcan_16600</name>
</gene>
<accession>A0A0B2V5I6</accession>
<comment type="caution">
    <text evidence="1">The sequence shown here is derived from an EMBL/GenBank/DDBJ whole genome shotgun (WGS) entry which is preliminary data.</text>
</comment>
<organism evidence="1 2">
    <name type="scientific">Toxocara canis</name>
    <name type="common">Canine roundworm</name>
    <dbReference type="NCBI Taxonomy" id="6265"/>
    <lineage>
        <taxon>Eukaryota</taxon>
        <taxon>Metazoa</taxon>
        <taxon>Ecdysozoa</taxon>
        <taxon>Nematoda</taxon>
        <taxon>Chromadorea</taxon>
        <taxon>Rhabditida</taxon>
        <taxon>Spirurina</taxon>
        <taxon>Ascaridomorpha</taxon>
        <taxon>Ascaridoidea</taxon>
        <taxon>Toxocaridae</taxon>
        <taxon>Toxocara</taxon>
    </lineage>
</organism>
<dbReference type="EMBL" id="JPKZ01002435">
    <property type="protein sequence ID" value="KHN76749.1"/>
    <property type="molecule type" value="Genomic_DNA"/>
</dbReference>
<proteinExistence type="predicted"/>
<keyword evidence="2" id="KW-1185">Reference proteome</keyword>
<sequence length="82" mass="9430">MWRALIWENLETCSFSVGMMVRLVREPNEVVKSSDGVDPDHRPAARNWRELIALMAKQRMATEQELKSVALDLLYNHPLGAH</sequence>
<evidence type="ECO:0000313" key="2">
    <source>
        <dbReference type="Proteomes" id="UP000031036"/>
    </source>
</evidence>
<dbReference type="AlphaFoldDB" id="A0A0B2V5I6"/>
<protein>
    <submittedName>
        <fullName evidence="1">Uncharacterized protein</fullName>
    </submittedName>
</protein>
<dbReference type="Proteomes" id="UP000031036">
    <property type="component" value="Unassembled WGS sequence"/>
</dbReference>
<reference evidence="1 2" key="1">
    <citation type="submission" date="2014-11" db="EMBL/GenBank/DDBJ databases">
        <title>Genetic blueprint of the zoonotic pathogen Toxocara canis.</title>
        <authorList>
            <person name="Zhu X.-Q."/>
            <person name="Korhonen P.K."/>
            <person name="Cai H."/>
            <person name="Young N.D."/>
            <person name="Nejsum P."/>
            <person name="von Samson-Himmelstjerna G."/>
            <person name="Boag P.R."/>
            <person name="Tan P."/>
            <person name="Li Q."/>
            <person name="Min J."/>
            <person name="Yang Y."/>
            <person name="Wang X."/>
            <person name="Fang X."/>
            <person name="Hall R.S."/>
            <person name="Hofmann A."/>
            <person name="Sternberg P.W."/>
            <person name="Jex A.R."/>
            <person name="Gasser R.B."/>
        </authorList>
    </citation>
    <scope>NUCLEOTIDE SEQUENCE [LARGE SCALE GENOMIC DNA]</scope>
    <source>
        <strain evidence="1">PN_DK_2014</strain>
    </source>
</reference>